<dbReference type="InterPro" id="IPR041667">
    <property type="entry name" value="Cupin_8"/>
</dbReference>
<dbReference type="Pfam" id="PF13621">
    <property type="entry name" value="Cupin_8"/>
    <property type="match status" value="1"/>
</dbReference>
<proteinExistence type="predicted"/>
<feature type="domain" description="JmjC" evidence="1">
    <location>
        <begin position="1"/>
        <end position="115"/>
    </location>
</feature>
<evidence type="ECO:0000313" key="2">
    <source>
        <dbReference type="EMBL" id="CAK0893360.1"/>
    </source>
</evidence>
<dbReference type="SUPFAM" id="SSF51197">
    <property type="entry name" value="Clavaminate synthase-like"/>
    <property type="match status" value="1"/>
</dbReference>
<dbReference type="InterPro" id="IPR003347">
    <property type="entry name" value="JmjC_dom"/>
</dbReference>
<dbReference type="PROSITE" id="PS51184">
    <property type="entry name" value="JMJC"/>
    <property type="match status" value="1"/>
</dbReference>
<keyword evidence="3" id="KW-1185">Reference proteome</keyword>
<dbReference type="Proteomes" id="UP001189429">
    <property type="component" value="Unassembled WGS sequence"/>
</dbReference>
<sequence length="115" mass="12942">MVRGSKRWALFPPRQAHNLYTVGEIASVAASGVVHYVNDAYGKSSSHGTHFSLVPDVFAPTDEILERFPLLREALPDRLEAELQPGELLFLPAGWFHQVHSFGEHMSVNFWWTPA</sequence>
<dbReference type="PANTHER" id="PTHR12461">
    <property type="entry name" value="HYPOXIA-INDUCIBLE FACTOR 1 ALPHA INHIBITOR-RELATED"/>
    <property type="match status" value="1"/>
</dbReference>
<name>A0ABN9X259_9DINO</name>
<protein>
    <recommendedName>
        <fullName evidence="1">JmjC domain-containing protein</fullName>
    </recommendedName>
</protein>
<dbReference type="PANTHER" id="PTHR12461:SF105">
    <property type="entry name" value="HYPOXIA-INDUCIBLE FACTOR 1-ALPHA INHIBITOR"/>
    <property type="match status" value="1"/>
</dbReference>
<evidence type="ECO:0000313" key="3">
    <source>
        <dbReference type="Proteomes" id="UP001189429"/>
    </source>
</evidence>
<accession>A0ABN9X259</accession>
<organism evidence="2 3">
    <name type="scientific">Prorocentrum cordatum</name>
    <dbReference type="NCBI Taxonomy" id="2364126"/>
    <lineage>
        <taxon>Eukaryota</taxon>
        <taxon>Sar</taxon>
        <taxon>Alveolata</taxon>
        <taxon>Dinophyceae</taxon>
        <taxon>Prorocentrales</taxon>
        <taxon>Prorocentraceae</taxon>
        <taxon>Prorocentrum</taxon>
    </lineage>
</organism>
<gene>
    <name evidence="2" type="ORF">PCOR1329_LOCUS72717</name>
</gene>
<evidence type="ECO:0000259" key="1">
    <source>
        <dbReference type="PROSITE" id="PS51184"/>
    </source>
</evidence>
<reference evidence="2" key="1">
    <citation type="submission" date="2023-10" db="EMBL/GenBank/DDBJ databases">
        <authorList>
            <person name="Chen Y."/>
            <person name="Shah S."/>
            <person name="Dougan E. K."/>
            <person name="Thang M."/>
            <person name="Chan C."/>
        </authorList>
    </citation>
    <scope>NUCLEOTIDE SEQUENCE [LARGE SCALE GENOMIC DNA]</scope>
</reference>
<comment type="caution">
    <text evidence="2">The sequence shown here is derived from an EMBL/GenBank/DDBJ whole genome shotgun (WGS) entry which is preliminary data.</text>
</comment>
<dbReference type="EMBL" id="CAUYUJ010019738">
    <property type="protein sequence ID" value="CAK0893360.1"/>
    <property type="molecule type" value="Genomic_DNA"/>
</dbReference>
<dbReference type="Gene3D" id="2.60.120.650">
    <property type="entry name" value="Cupin"/>
    <property type="match status" value="1"/>
</dbReference>